<dbReference type="Proteomes" id="UP000176253">
    <property type="component" value="Unassembled WGS sequence"/>
</dbReference>
<accession>A0A1F5ZUX4</accession>
<organism evidence="1 2">
    <name type="scientific">Candidatus Gottesmanbacteria bacterium RIFCSPHIGHO2_02_FULL_39_14</name>
    <dbReference type="NCBI Taxonomy" id="1798383"/>
    <lineage>
        <taxon>Bacteria</taxon>
        <taxon>Candidatus Gottesmaniibacteriota</taxon>
    </lineage>
</organism>
<dbReference type="SUPFAM" id="SSF53795">
    <property type="entry name" value="PEP carboxykinase-like"/>
    <property type="match status" value="1"/>
</dbReference>
<name>A0A1F5ZUX4_9BACT</name>
<dbReference type="Gene3D" id="3.40.50.300">
    <property type="entry name" value="P-loop containing nucleotide triphosphate hydrolases"/>
    <property type="match status" value="1"/>
</dbReference>
<dbReference type="InterPro" id="IPR027417">
    <property type="entry name" value="P-loop_NTPase"/>
</dbReference>
<evidence type="ECO:0000313" key="2">
    <source>
        <dbReference type="Proteomes" id="UP000176253"/>
    </source>
</evidence>
<gene>
    <name evidence="1" type="ORF">A3D78_05935</name>
</gene>
<reference evidence="1 2" key="1">
    <citation type="journal article" date="2016" name="Nat. Commun.">
        <title>Thousands of microbial genomes shed light on interconnected biogeochemical processes in an aquifer system.</title>
        <authorList>
            <person name="Anantharaman K."/>
            <person name="Brown C.T."/>
            <person name="Hug L.A."/>
            <person name="Sharon I."/>
            <person name="Castelle C.J."/>
            <person name="Probst A.J."/>
            <person name="Thomas B.C."/>
            <person name="Singh A."/>
            <person name="Wilkins M.J."/>
            <person name="Karaoz U."/>
            <person name="Brodie E.L."/>
            <person name="Williams K.H."/>
            <person name="Hubbard S.S."/>
            <person name="Banfield J.F."/>
        </authorList>
    </citation>
    <scope>NUCLEOTIDE SEQUENCE [LARGE SCALE GENOMIC DNA]</scope>
</reference>
<dbReference type="STRING" id="1798383.A3D78_05935"/>
<comment type="caution">
    <text evidence="1">The sequence shown here is derived from an EMBL/GenBank/DDBJ whole genome shotgun (WGS) entry which is preliminary data.</text>
</comment>
<dbReference type="EMBL" id="MFJM01000068">
    <property type="protein sequence ID" value="OGG15867.1"/>
    <property type="molecule type" value="Genomic_DNA"/>
</dbReference>
<proteinExistence type="predicted"/>
<evidence type="ECO:0000313" key="1">
    <source>
        <dbReference type="EMBL" id="OGG15867.1"/>
    </source>
</evidence>
<dbReference type="AlphaFoldDB" id="A0A1F5ZUX4"/>
<protein>
    <recommendedName>
        <fullName evidence="3">ABC transporter domain-containing protein</fullName>
    </recommendedName>
</protein>
<evidence type="ECO:0008006" key="3">
    <source>
        <dbReference type="Google" id="ProtNLM"/>
    </source>
</evidence>
<sequence>MDYLYLRFAGFNFRIYFCYHQEEPEATKQVRNFQRQVTRVYKGFIVEKAPSVNQEIELHFRLPVIYPTTINLKGSSMIFFEEKEDKVITSSHLSLYQFSFLLLTLLQRLLSKNKGFILHASASIVNGKAYLFLAPSGGGKTTVIRLLSRKFPPLANDSVVIRQEEKKYFVYQTPLLEVFKPKIKNTVKAYPLGKLFLLQKAKYAKVTALKKTNDLIRTVFPQIRSSNKISREQLTLFLKFMENYTFFQLNFEKNEKKIAEILV</sequence>